<proteinExistence type="predicted"/>
<sequence length="98" mass="11326">MRQHTPLRKINIEFSEVPIMSAIHRSLPSRPALHSNCPFYCVDKSACDASFSSTRLEPTRIAHRCFSEDHEDCPLFLSKILRHSQPLFGRDPWPAHQK</sequence>
<protein>
    <submittedName>
        <fullName evidence="1">Uncharacterized protein</fullName>
    </submittedName>
</protein>
<dbReference type="HOGENOM" id="CLU_2329755_0_0_7"/>
<organism evidence="1 2">
    <name type="scientific">Geoalkalibacter subterraneus</name>
    <dbReference type="NCBI Taxonomy" id="483547"/>
    <lineage>
        <taxon>Bacteria</taxon>
        <taxon>Pseudomonadati</taxon>
        <taxon>Thermodesulfobacteriota</taxon>
        <taxon>Desulfuromonadia</taxon>
        <taxon>Desulfuromonadales</taxon>
        <taxon>Geoalkalibacteraceae</taxon>
        <taxon>Geoalkalibacter</taxon>
    </lineage>
</organism>
<evidence type="ECO:0000313" key="2">
    <source>
        <dbReference type="Proteomes" id="UP000035036"/>
    </source>
</evidence>
<accession>A0A0B5FLY1</accession>
<dbReference type="Proteomes" id="UP000035036">
    <property type="component" value="Chromosome"/>
</dbReference>
<dbReference type="AlphaFoldDB" id="A0A0B5FLY1"/>
<gene>
    <name evidence="1" type="ORF">GSUB_02395</name>
</gene>
<keyword evidence="2" id="KW-1185">Reference proteome</keyword>
<reference evidence="1 2" key="1">
    <citation type="journal article" date="2015" name="Genome Announc.">
        <title>Genomes of Geoalkalibacter ferrihydriticus Z-0531T and Geoalkalibacter subterraneus Red1T, Two Haloalkaliphilic Metal-Reducing Deltaproteobacteria.</title>
        <authorList>
            <person name="Badalamenti J.P."/>
            <person name="Krajmalnik-Brown R."/>
            <person name="Torres C.I."/>
            <person name="Bond D.R."/>
        </authorList>
    </citation>
    <scope>NUCLEOTIDE SEQUENCE [LARGE SCALE GENOMIC DNA]</scope>
    <source>
        <strain evidence="1 2">Red1</strain>
    </source>
</reference>
<name>A0A0B5FLY1_9BACT</name>
<evidence type="ECO:0000313" key="1">
    <source>
        <dbReference type="EMBL" id="AJF05644.1"/>
    </source>
</evidence>
<dbReference type="EMBL" id="CP010311">
    <property type="protein sequence ID" value="AJF05644.1"/>
    <property type="molecule type" value="Genomic_DNA"/>
</dbReference>
<dbReference type="KEGG" id="gsb:GSUB_02395"/>